<feature type="transmembrane region" description="Helical" evidence="1">
    <location>
        <begin position="18"/>
        <end position="39"/>
    </location>
</feature>
<proteinExistence type="predicted"/>
<feature type="transmembrane region" description="Helical" evidence="1">
    <location>
        <begin position="332"/>
        <end position="359"/>
    </location>
</feature>
<feature type="transmembrane region" description="Helical" evidence="1">
    <location>
        <begin position="170"/>
        <end position="196"/>
    </location>
</feature>
<comment type="caution">
    <text evidence="2">The sequence shown here is derived from an EMBL/GenBank/DDBJ whole genome shotgun (WGS) entry which is preliminary data.</text>
</comment>
<organism evidence="2 3">
    <name type="scientific">Hohenbuehelia grisea</name>
    <dbReference type="NCBI Taxonomy" id="104357"/>
    <lineage>
        <taxon>Eukaryota</taxon>
        <taxon>Fungi</taxon>
        <taxon>Dikarya</taxon>
        <taxon>Basidiomycota</taxon>
        <taxon>Agaricomycotina</taxon>
        <taxon>Agaricomycetes</taxon>
        <taxon>Agaricomycetidae</taxon>
        <taxon>Agaricales</taxon>
        <taxon>Pleurotineae</taxon>
        <taxon>Pleurotaceae</taxon>
        <taxon>Hohenbuehelia</taxon>
    </lineage>
</organism>
<feature type="transmembrane region" description="Helical" evidence="1">
    <location>
        <begin position="266"/>
        <end position="286"/>
    </location>
</feature>
<keyword evidence="1" id="KW-1133">Transmembrane helix</keyword>
<name>A0ABR3JG96_9AGAR</name>
<feature type="transmembrane region" description="Helical" evidence="1">
    <location>
        <begin position="208"/>
        <end position="229"/>
    </location>
</feature>
<gene>
    <name evidence="2" type="ORF">HGRIS_003438</name>
</gene>
<evidence type="ECO:0000313" key="2">
    <source>
        <dbReference type="EMBL" id="KAL0954465.1"/>
    </source>
</evidence>
<keyword evidence="3" id="KW-1185">Reference proteome</keyword>
<evidence type="ECO:0000313" key="3">
    <source>
        <dbReference type="Proteomes" id="UP001556367"/>
    </source>
</evidence>
<feature type="transmembrane region" description="Helical" evidence="1">
    <location>
        <begin position="132"/>
        <end position="150"/>
    </location>
</feature>
<reference evidence="3" key="1">
    <citation type="submission" date="2024-06" db="EMBL/GenBank/DDBJ databases">
        <title>Multi-omics analyses provide insights into the biosynthesis of the anticancer antibiotic pleurotin in Hohenbuehelia grisea.</title>
        <authorList>
            <person name="Weaver J.A."/>
            <person name="Alberti F."/>
        </authorList>
    </citation>
    <scope>NUCLEOTIDE SEQUENCE [LARGE SCALE GENOMIC DNA]</scope>
    <source>
        <strain evidence="3">T-177</strain>
    </source>
</reference>
<feature type="transmembrane region" description="Helical" evidence="1">
    <location>
        <begin position="92"/>
        <end position="111"/>
    </location>
</feature>
<feature type="transmembrane region" description="Helical" evidence="1">
    <location>
        <begin position="293"/>
        <end position="312"/>
    </location>
</feature>
<dbReference type="EMBL" id="JASNQZ010000007">
    <property type="protein sequence ID" value="KAL0954465.1"/>
    <property type="molecule type" value="Genomic_DNA"/>
</dbReference>
<accession>A0ABR3JG96</accession>
<keyword evidence="1" id="KW-0812">Transmembrane</keyword>
<protein>
    <submittedName>
        <fullName evidence="2">Uncharacterized protein</fullName>
    </submittedName>
</protein>
<feature type="transmembrane region" description="Helical" evidence="1">
    <location>
        <begin position="51"/>
        <end position="72"/>
    </location>
</feature>
<dbReference type="Proteomes" id="UP001556367">
    <property type="component" value="Unassembled WGS sequence"/>
</dbReference>
<keyword evidence="1" id="KW-0472">Membrane</keyword>
<sequence length="491" mass="53150">MHGLARADDLEYTVTLKAAVIAVFVASVTAMILLTLVLLPALFSRHVQRSITWINMIISWIVFSVGFLMTAIEYHGTGSSPVICVAQSMLAGSSPTLCATACLVFALELLMNMRNASPAHSLSKTVRILMGILPYTAFVGINVVLLLAGSQQGFSYCRRILPVESPLPQAYKWLLLFAGLLGFVVLVLAVVIAVELVRNWKTLKKTTLPLSTILRFISFCLFPGLSIALTPHPEVSSVPGEPMLAPDVGGKSVDSTAQTLVGIHNAANAAGLVLLFFALLPVCLTPSVRRSPAWINIIAAGICYGAGALLILGNQFESSPSFMLCLTQAMVLYSATAMLGVAFLCLVIEQIAGICCCLLNSSSLVSSRTPAACLHSIYCCRVCLLRRSCVGLCQSRTCREEQEPPSMPPHYPGSTARFDQYRWSMCCDGHSFSRLYRVFTIQKNAPKVDDWDCVAFGMGAMPIATALFFGTQRDIALAWVCCRRRSTSTPK</sequence>
<evidence type="ECO:0000256" key="1">
    <source>
        <dbReference type="SAM" id="Phobius"/>
    </source>
</evidence>